<dbReference type="PROSITE" id="PS51898">
    <property type="entry name" value="TYR_RECOMBINASE"/>
    <property type="match status" value="1"/>
</dbReference>
<name>A0A5M3VZW2_9ACTN</name>
<evidence type="ECO:0000256" key="1">
    <source>
        <dbReference type="ARBA" id="ARBA00023172"/>
    </source>
</evidence>
<dbReference type="GO" id="GO:0015074">
    <property type="term" value="P:DNA integration"/>
    <property type="evidence" value="ECO:0007669"/>
    <property type="project" value="InterPro"/>
</dbReference>
<dbReference type="InterPro" id="IPR002104">
    <property type="entry name" value="Integrase_catalytic"/>
</dbReference>
<dbReference type="EMBL" id="BLAD01000042">
    <property type="protein sequence ID" value="GER99887.1"/>
    <property type="molecule type" value="Genomic_DNA"/>
</dbReference>
<comment type="caution">
    <text evidence="3">The sequence shown here is derived from an EMBL/GenBank/DDBJ whole genome shotgun (WGS) entry which is preliminary data.</text>
</comment>
<dbReference type="Pfam" id="PF00589">
    <property type="entry name" value="Phage_integrase"/>
    <property type="match status" value="1"/>
</dbReference>
<evidence type="ECO:0000313" key="4">
    <source>
        <dbReference type="Proteomes" id="UP000334990"/>
    </source>
</evidence>
<keyword evidence="1" id="KW-0233">DNA recombination</keyword>
<dbReference type="RefSeq" id="WP_155336265.1">
    <property type="nucleotide sequence ID" value="NZ_BAAABN010000043.1"/>
</dbReference>
<evidence type="ECO:0000313" key="3">
    <source>
        <dbReference type="EMBL" id="GER99887.1"/>
    </source>
</evidence>
<dbReference type="GO" id="GO:0003677">
    <property type="term" value="F:DNA binding"/>
    <property type="evidence" value="ECO:0007669"/>
    <property type="project" value="InterPro"/>
</dbReference>
<gene>
    <name evidence="3" type="ORF">Acor_19510</name>
</gene>
<feature type="domain" description="Tyr recombinase" evidence="2">
    <location>
        <begin position="1"/>
        <end position="108"/>
    </location>
</feature>
<dbReference type="InterPro" id="IPR011010">
    <property type="entry name" value="DNA_brk_join_enz"/>
</dbReference>
<evidence type="ECO:0000259" key="2">
    <source>
        <dbReference type="PROSITE" id="PS51898"/>
    </source>
</evidence>
<accession>A0A5M3VZW2</accession>
<proteinExistence type="predicted"/>
<organism evidence="3 4">
    <name type="scientific">Acrocarpospora corrugata</name>
    <dbReference type="NCBI Taxonomy" id="35763"/>
    <lineage>
        <taxon>Bacteria</taxon>
        <taxon>Bacillati</taxon>
        <taxon>Actinomycetota</taxon>
        <taxon>Actinomycetes</taxon>
        <taxon>Streptosporangiales</taxon>
        <taxon>Streptosporangiaceae</taxon>
        <taxon>Acrocarpospora</taxon>
    </lineage>
</organism>
<sequence length="110" mass="12121">MPADGISQALFLSASSIAARRPGGRLSARSINTIVGEVGRIHDLQTSDADRQLGGLRPHDLRHTFAYQLSQASGHNRAELERRLGHANDRYLRLYTNPPDDIAASYVEEL</sequence>
<keyword evidence="4" id="KW-1185">Reference proteome</keyword>
<reference evidence="3 4" key="1">
    <citation type="submission" date="2019-10" db="EMBL/GenBank/DDBJ databases">
        <title>Whole genome shotgun sequence of Acrocarpospora corrugata NBRC 13972.</title>
        <authorList>
            <person name="Ichikawa N."/>
            <person name="Kimura A."/>
            <person name="Kitahashi Y."/>
            <person name="Komaki H."/>
            <person name="Oguchi A."/>
        </authorList>
    </citation>
    <scope>NUCLEOTIDE SEQUENCE [LARGE SCALE GENOMIC DNA]</scope>
    <source>
        <strain evidence="3 4">NBRC 13972</strain>
    </source>
</reference>
<dbReference type="Proteomes" id="UP000334990">
    <property type="component" value="Unassembled WGS sequence"/>
</dbReference>
<dbReference type="GO" id="GO:0006310">
    <property type="term" value="P:DNA recombination"/>
    <property type="evidence" value="ECO:0007669"/>
    <property type="project" value="UniProtKB-KW"/>
</dbReference>
<dbReference type="SUPFAM" id="SSF56349">
    <property type="entry name" value="DNA breaking-rejoining enzymes"/>
    <property type="match status" value="1"/>
</dbReference>
<dbReference type="InterPro" id="IPR013762">
    <property type="entry name" value="Integrase-like_cat_sf"/>
</dbReference>
<protein>
    <recommendedName>
        <fullName evidence="2">Tyr recombinase domain-containing protein</fullName>
    </recommendedName>
</protein>
<dbReference type="OrthoDB" id="184666at2"/>
<dbReference type="Gene3D" id="1.10.443.10">
    <property type="entry name" value="Intergrase catalytic core"/>
    <property type="match status" value="1"/>
</dbReference>
<dbReference type="AlphaFoldDB" id="A0A5M3VZW2"/>